<feature type="signal peptide" evidence="1">
    <location>
        <begin position="1"/>
        <end position="21"/>
    </location>
</feature>
<gene>
    <name evidence="2" type="ORF">Nepgr_020795</name>
</gene>
<accession>A0AAD3SXK3</accession>
<reference evidence="2" key="1">
    <citation type="submission" date="2023-05" db="EMBL/GenBank/DDBJ databases">
        <title>Nepenthes gracilis genome sequencing.</title>
        <authorList>
            <person name="Fukushima K."/>
        </authorList>
    </citation>
    <scope>NUCLEOTIDE SEQUENCE</scope>
    <source>
        <strain evidence="2">SING2019-196</strain>
    </source>
</reference>
<comment type="caution">
    <text evidence="2">The sequence shown here is derived from an EMBL/GenBank/DDBJ whole genome shotgun (WGS) entry which is preliminary data.</text>
</comment>
<evidence type="ECO:0000313" key="3">
    <source>
        <dbReference type="Proteomes" id="UP001279734"/>
    </source>
</evidence>
<proteinExistence type="predicted"/>
<dbReference type="Proteomes" id="UP001279734">
    <property type="component" value="Unassembled WGS sequence"/>
</dbReference>
<evidence type="ECO:0000256" key="1">
    <source>
        <dbReference type="SAM" id="SignalP"/>
    </source>
</evidence>
<dbReference type="AlphaFoldDB" id="A0AAD3SXK3"/>
<protein>
    <recommendedName>
        <fullName evidence="4">Secreted protein</fullName>
    </recommendedName>
</protein>
<feature type="chain" id="PRO_5042089453" description="Secreted protein" evidence="1">
    <location>
        <begin position="22"/>
        <end position="126"/>
    </location>
</feature>
<sequence length="126" mass="14240">MRFLLQLTVITTTTTTTVVTAATTLCPISAHMFVMELSSAFAVSYRETNTPRTSLAQRIDVVLQRNTNDRIRMILNTKTTFIWAGKVMNGEGNMNSFFSTPPPFLEFWFCLIGDMIEQKNYIGKDG</sequence>
<name>A0AAD3SXK3_NEPGR</name>
<keyword evidence="1" id="KW-0732">Signal</keyword>
<dbReference type="EMBL" id="BSYO01000020">
    <property type="protein sequence ID" value="GMH18954.1"/>
    <property type="molecule type" value="Genomic_DNA"/>
</dbReference>
<evidence type="ECO:0008006" key="4">
    <source>
        <dbReference type="Google" id="ProtNLM"/>
    </source>
</evidence>
<evidence type="ECO:0000313" key="2">
    <source>
        <dbReference type="EMBL" id="GMH18954.1"/>
    </source>
</evidence>
<organism evidence="2 3">
    <name type="scientific">Nepenthes gracilis</name>
    <name type="common">Slender pitcher plant</name>
    <dbReference type="NCBI Taxonomy" id="150966"/>
    <lineage>
        <taxon>Eukaryota</taxon>
        <taxon>Viridiplantae</taxon>
        <taxon>Streptophyta</taxon>
        <taxon>Embryophyta</taxon>
        <taxon>Tracheophyta</taxon>
        <taxon>Spermatophyta</taxon>
        <taxon>Magnoliopsida</taxon>
        <taxon>eudicotyledons</taxon>
        <taxon>Gunneridae</taxon>
        <taxon>Pentapetalae</taxon>
        <taxon>Caryophyllales</taxon>
        <taxon>Nepenthaceae</taxon>
        <taxon>Nepenthes</taxon>
    </lineage>
</organism>
<keyword evidence="3" id="KW-1185">Reference proteome</keyword>